<name>A0ABR2IHU7_9PEZI</name>
<comment type="caution">
    <text evidence="2">The sequence shown here is derived from an EMBL/GenBank/DDBJ whole genome shotgun (WGS) entry which is preliminary data.</text>
</comment>
<feature type="compositionally biased region" description="Acidic residues" evidence="1">
    <location>
        <begin position="175"/>
        <end position="184"/>
    </location>
</feature>
<reference evidence="2 3" key="1">
    <citation type="journal article" date="2024" name="IMA Fungus">
        <title>Apiospora arundinis, a panoply of carbohydrate-active enzymes and secondary metabolites.</title>
        <authorList>
            <person name="Sorensen T."/>
            <person name="Petersen C."/>
            <person name="Muurmann A.T."/>
            <person name="Christiansen J.V."/>
            <person name="Brundto M.L."/>
            <person name="Overgaard C.K."/>
            <person name="Boysen A.T."/>
            <person name="Wollenberg R.D."/>
            <person name="Larsen T.O."/>
            <person name="Sorensen J.L."/>
            <person name="Nielsen K.L."/>
            <person name="Sondergaard T.E."/>
        </authorList>
    </citation>
    <scope>NUCLEOTIDE SEQUENCE [LARGE SCALE GENOMIC DNA]</scope>
    <source>
        <strain evidence="2 3">AAU 773</strain>
    </source>
</reference>
<feature type="region of interest" description="Disordered" evidence="1">
    <location>
        <begin position="167"/>
        <end position="194"/>
    </location>
</feature>
<dbReference type="Proteomes" id="UP001390339">
    <property type="component" value="Unassembled WGS sequence"/>
</dbReference>
<organism evidence="2 3">
    <name type="scientific">Apiospora arundinis</name>
    <dbReference type="NCBI Taxonomy" id="335852"/>
    <lineage>
        <taxon>Eukaryota</taxon>
        <taxon>Fungi</taxon>
        <taxon>Dikarya</taxon>
        <taxon>Ascomycota</taxon>
        <taxon>Pezizomycotina</taxon>
        <taxon>Sordariomycetes</taxon>
        <taxon>Xylariomycetidae</taxon>
        <taxon>Amphisphaeriales</taxon>
        <taxon>Apiosporaceae</taxon>
        <taxon>Apiospora</taxon>
    </lineage>
</organism>
<evidence type="ECO:0000313" key="2">
    <source>
        <dbReference type="EMBL" id="KAK8863146.1"/>
    </source>
</evidence>
<feature type="compositionally biased region" description="Polar residues" evidence="1">
    <location>
        <begin position="41"/>
        <end position="69"/>
    </location>
</feature>
<dbReference type="EMBL" id="JAPCWZ010000005">
    <property type="protein sequence ID" value="KAK8863146.1"/>
    <property type="molecule type" value="Genomic_DNA"/>
</dbReference>
<proteinExistence type="predicted"/>
<evidence type="ECO:0000313" key="3">
    <source>
        <dbReference type="Proteomes" id="UP001390339"/>
    </source>
</evidence>
<gene>
    <name evidence="2" type="ORF">PGQ11_009381</name>
</gene>
<keyword evidence="3" id="KW-1185">Reference proteome</keyword>
<protein>
    <submittedName>
        <fullName evidence="2">Uncharacterized protein</fullName>
    </submittedName>
</protein>
<evidence type="ECO:0000256" key="1">
    <source>
        <dbReference type="SAM" id="MobiDB-lite"/>
    </source>
</evidence>
<sequence>MQYLPIILSLIHHSKFCKMSERATIPASPPEPAKAPSQQPNHTATATHQTSQGHNTGATTNESTSVHASSMPQTVPIMSYTTPAHWPGQPAMTNNGLDSQYYTPAWPQDISSLQYLSAPDASAEVNQTSHFNHGYDRNDQVQWSAIHNYANAPPRDDAWSPWVIPLQDGNAEERTEMEDNQAEDYGEHSAPNGA</sequence>
<accession>A0ABR2IHU7</accession>
<feature type="region of interest" description="Disordered" evidence="1">
    <location>
        <begin position="23"/>
        <end position="69"/>
    </location>
</feature>